<accession>A0A0P6VQU3</accession>
<keyword evidence="3" id="KW-0328">Glycosyltransferase</keyword>
<name>A0A0P6VQU3_9HYPH</name>
<dbReference type="Pfam" id="PF13231">
    <property type="entry name" value="PMT_2"/>
    <property type="match status" value="1"/>
</dbReference>
<feature type="transmembrane region" description="Helical" evidence="8">
    <location>
        <begin position="171"/>
        <end position="201"/>
    </location>
</feature>
<evidence type="ECO:0000256" key="6">
    <source>
        <dbReference type="ARBA" id="ARBA00022989"/>
    </source>
</evidence>
<feature type="transmembrane region" description="Helical" evidence="8">
    <location>
        <begin position="351"/>
        <end position="372"/>
    </location>
</feature>
<dbReference type="EMBL" id="LJYW01000001">
    <property type="protein sequence ID" value="KPL52900.1"/>
    <property type="molecule type" value="Genomic_DNA"/>
</dbReference>
<feature type="domain" description="Glycosyltransferase RgtA/B/C/D-like" evidence="9">
    <location>
        <begin position="63"/>
        <end position="231"/>
    </location>
</feature>
<dbReference type="STRING" id="665126.ABB55_12310"/>
<evidence type="ECO:0000256" key="1">
    <source>
        <dbReference type="ARBA" id="ARBA00004651"/>
    </source>
</evidence>
<dbReference type="GO" id="GO:0005886">
    <property type="term" value="C:plasma membrane"/>
    <property type="evidence" value="ECO:0007669"/>
    <property type="project" value="UniProtKB-SubCell"/>
</dbReference>
<keyword evidence="5 8" id="KW-0812">Transmembrane</keyword>
<feature type="transmembrane region" description="Helical" evidence="8">
    <location>
        <begin position="265"/>
        <end position="283"/>
    </location>
</feature>
<feature type="transmembrane region" description="Helical" evidence="8">
    <location>
        <begin position="110"/>
        <end position="131"/>
    </location>
</feature>
<feature type="transmembrane region" description="Helical" evidence="8">
    <location>
        <begin position="295"/>
        <end position="313"/>
    </location>
</feature>
<protein>
    <recommendedName>
        <fullName evidence="9">Glycosyltransferase RgtA/B/C/D-like domain-containing protein</fullName>
    </recommendedName>
</protein>
<keyword evidence="2" id="KW-1003">Cell membrane</keyword>
<evidence type="ECO:0000256" key="2">
    <source>
        <dbReference type="ARBA" id="ARBA00022475"/>
    </source>
</evidence>
<keyword evidence="7 8" id="KW-0472">Membrane</keyword>
<dbReference type="PANTHER" id="PTHR33908:SF11">
    <property type="entry name" value="MEMBRANE PROTEIN"/>
    <property type="match status" value="1"/>
</dbReference>
<dbReference type="InterPro" id="IPR038731">
    <property type="entry name" value="RgtA/B/C-like"/>
</dbReference>
<dbReference type="PANTHER" id="PTHR33908">
    <property type="entry name" value="MANNOSYLTRANSFERASE YKCB-RELATED"/>
    <property type="match status" value="1"/>
</dbReference>
<evidence type="ECO:0000256" key="4">
    <source>
        <dbReference type="ARBA" id="ARBA00022679"/>
    </source>
</evidence>
<organism evidence="10 11">
    <name type="scientific">Prosthecodimorpha hirschii</name>
    <dbReference type="NCBI Taxonomy" id="665126"/>
    <lineage>
        <taxon>Bacteria</taxon>
        <taxon>Pseudomonadati</taxon>
        <taxon>Pseudomonadota</taxon>
        <taxon>Alphaproteobacteria</taxon>
        <taxon>Hyphomicrobiales</taxon>
        <taxon>Ancalomicrobiaceae</taxon>
        <taxon>Prosthecodimorpha</taxon>
    </lineage>
</organism>
<evidence type="ECO:0000259" key="9">
    <source>
        <dbReference type="Pfam" id="PF13231"/>
    </source>
</evidence>
<feature type="transmembrane region" description="Helical" evidence="8">
    <location>
        <begin position="213"/>
        <end position="234"/>
    </location>
</feature>
<reference evidence="10 11" key="2">
    <citation type="submission" date="2015-10" db="EMBL/GenBank/DDBJ databases">
        <title>Draft Genome Sequence of Prosthecomicrobium hirschii ATCC 27832.</title>
        <authorList>
            <person name="Daniel J."/>
            <person name="Givan S.A."/>
            <person name="Brun Y.V."/>
            <person name="Brown P.J."/>
        </authorList>
    </citation>
    <scope>NUCLEOTIDE SEQUENCE [LARGE SCALE GENOMIC DNA]</scope>
    <source>
        <strain evidence="10 11">16</strain>
    </source>
</reference>
<comment type="subcellular location">
    <subcellularLocation>
        <location evidence="1">Cell membrane</location>
        <topology evidence="1">Multi-pass membrane protein</topology>
    </subcellularLocation>
</comment>
<dbReference type="GO" id="GO:0009103">
    <property type="term" value="P:lipopolysaccharide biosynthetic process"/>
    <property type="evidence" value="ECO:0007669"/>
    <property type="project" value="UniProtKB-ARBA"/>
</dbReference>
<evidence type="ECO:0000313" key="11">
    <source>
        <dbReference type="Proteomes" id="UP000048984"/>
    </source>
</evidence>
<evidence type="ECO:0000256" key="3">
    <source>
        <dbReference type="ARBA" id="ARBA00022676"/>
    </source>
</evidence>
<reference evidence="10 11" key="1">
    <citation type="submission" date="2015-09" db="EMBL/GenBank/DDBJ databases">
        <authorList>
            <person name="Jackson K.R."/>
            <person name="Lunt B.L."/>
            <person name="Fisher J.N.B."/>
            <person name="Gardner A.V."/>
            <person name="Bailey M.E."/>
            <person name="Deus L.M."/>
            <person name="Earl A.S."/>
            <person name="Gibby P.D."/>
            <person name="Hartmann K.A."/>
            <person name="Liu J.E."/>
            <person name="Manci A.M."/>
            <person name="Nielsen D.A."/>
            <person name="Solomon M.B."/>
            <person name="Breakwell D.P."/>
            <person name="Burnett S.H."/>
            <person name="Grose J.H."/>
        </authorList>
    </citation>
    <scope>NUCLEOTIDE SEQUENCE [LARGE SCALE GENOMIC DNA]</scope>
    <source>
        <strain evidence="10 11">16</strain>
    </source>
</reference>
<evidence type="ECO:0000256" key="7">
    <source>
        <dbReference type="ARBA" id="ARBA00023136"/>
    </source>
</evidence>
<keyword evidence="11" id="KW-1185">Reference proteome</keyword>
<evidence type="ECO:0000256" key="5">
    <source>
        <dbReference type="ARBA" id="ARBA00022692"/>
    </source>
</evidence>
<evidence type="ECO:0000313" key="10">
    <source>
        <dbReference type="EMBL" id="KPL52900.1"/>
    </source>
</evidence>
<dbReference type="InterPro" id="IPR050297">
    <property type="entry name" value="LipidA_mod_glycosyltrf_83"/>
</dbReference>
<feature type="transmembrane region" description="Helical" evidence="8">
    <location>
        <begin position="86"/>
        <end position="104"/>
    </location>
</feature>
<proteinExistence type="predicted"/>
<sequence length="528" mass="55046">MKKAGDSLTNFTKAPSETAMRTLLLLLAASTAVRLLLAVLIDPGIDEAYARAVAERLDWSYFDHPPLTFWVVHAVQAIAGPAAPDWLVRLPFVAAFTATGAIAYRLAARLGGAAAGIAAVLTLTLAPFFLVSAGSWIVPDGPMLLFAGLAALVLARILFDEADPGRADRLWLLAGAAFGLALLSKLHAGLIGVGALLFLLGSPRHRGLIATRGPWLAAAVALAVFAPVIGWNAAHGWVSFGFQGGRGVPTGWHPAAGARLLGGQVLYLLPWTFAGLAWALWGGLARAGADTPQRFLASLAWPCIALMTVAPFLSGQGLPHWAMPGWFFAVPLLGARIAAAAAAGSPWPRRAALASAGLLALAVAVVTLAPVVQTRLPATWRPAVDRAFAEALAWRGLDRLLEREGLLPANGFAVATSWRQGGRIAGGLAGRIPVTVFSPDPRGFAFLAPADAQIGRDAVVIGTGPGFARDLALMNGLFERIGPIRDLTLVLPGGAELPVRAASATRLRVPYPWPYGRAGRIAAGHSGP</sequence>
<evidence type="ECO:0000256" key="8">
    <source>
        <dbReference type="SAM" id="Phobius"/>
    </source>
</evidence>
<keyword evidence="6 8" id="KW-1133">Transmembrane helix</keyword>
<keyword evidence="4" id="KW-0808">Transferase</keyword>
<dbReference type="GO" id="GO:0016763">
    <property type="term" value="F:pentosyltransferase activity"/>
    <property type="evidence" value="ECO:0007669"/>
    <property type="project" value="TreeGrafter"/>
</dbReference>
<dbReference type="Proteomes" id="UP000048984">
    <property type="component" value="Unassembled WGS sequence"/>
</dbReference>
<gene>
    <name evidence="10" type="ORF">ABB55_12310</name>
</gene>
<comment type="caution">
    <text evidence="10">The sequence shown here is derived from an EMBL/GenBank/DDBJ whole genome shotgun (WGS) entry which is preliminary data.</text>
</comment>
<feature type="transmembrane region" description="Helical" evidence="8">
    <location>
        <begin position="325"/>
        <end position="344"/>
    </location>
</feature>
<dbReference type="AlphaFoldDB" id="A0A0P6VQU3"/>